<comment type="caution">
    <text evidence="1">The sequence shown here is derived from an EMBL/GenBank/DDBJ whole genome shotgun (WGS) entry which is preliminary data.</text>
</comment>
<evidence type="ECO:0000313" key="2">
    <source>
        <dbReference type="Proteomes" id="UP000789920"/>
    </source>
</evidence>
<organism evidence="1 2">
    <name type="scientific">Racocetra persica</name>
    <dbReference type="NCBI Taxonomy" id="160502"/>
    <lineage>
        <taxon>Eukaryota</taxon>
        <taxon>Fungi</taxon>
        <taxon>Fungi incertae sedis</taxon>
        <taxon>Mucoromycota</taxon>
        <taxon>Glomeromycotina</taxon>
        <taxon>Glomeromycetes</taxon>
        <taxon>Diversisporales</taxon>
        <taxon>Gigasporaceae</taxon>
        <taxon>Racocetra</taxon>
    </lineage>
</organism>
<sequence length="75" mass="8747">IIEQLNNKEILIPEIEFDLSSLNDYLSNSQKSKTIDFEGIPKPKNDRNIDYNEYNENVEKYTRHKIATKITSSKG</sequence>
<dbReference type="EMBL" id="CAJVQC010076480">
    <property type="protein sequence ID" value="CAG8814720.1"/>
    <property type="molecule type" value="Genomic_DNA"/>
</dbReference>
<proteinExistence type="predicted"/>
<feature type="non-terminal residue" evidence="1">
    <location>
        <position position="75"/>
    </location>
</feature>
<accession>A0ACA9RXK0</accession>
<keyword evidence="2" id="KW-1185">Reference proteome</keyword>
<feature type="non-terminal residue" evidence="1">
    <location>
        <position position="1"/>
    </location>
</feature>
<protein>
    <submittedName>
        <fullName evidence="1">15226_t:CDS:1</fullName>
    </submittedName>
</protein>
<evidence type="ECO:0000313" key="1">
    <source>
        <dbReference type="EMBL" id="CAG8814720.1"/>
    </source>
</evidence>
<gene>
    <name evidence="1" type="ORF">RPERSI_LOCUS24055</name>
</gene>
<name>A0ACA9RXK0_9GLOM</name>
<reference evidence="1" key="1">
    <citation type="submission" date="2021-06" db="EMBL/GenBank/DDBJ databases">
        <authorList>
            <person name="Kallberg Y."/>
            <person name="Tangrot J."/>
            <person name="Rosling A."/>
        </authorList>
    </citation>
    <scope>NUCLEOTIDE SEQUENCE</scope>
    <source>
        <strain evidence="1">MA461A</strain>
    </source>
</reference>
<dbReference type="Proteomes" id="UP000789920">
    <property type="component" value="Unassembled WGS sequence"/>
</dbReference>